<dbReference type="InterPro" id="IPR036525">
    <property type="entry name" value="Tubulin/FtsZ_GTPase_sf"/>
</dbReference>
<dbReference type="InterPro" id="IPR008280">
    <property type="entry name" value="Tub_FtsZ_C"/>
</dbReference>
<dbReference type="InterPro" id="IPR000217">
    <property type="entry name" value="Tubulin"/>
</dbReference>
<dbReference type="GO" id="GO:0005525">
    <property type="term" value="F:GTP binding"/>
    <property type="evidence" value="ECO:0007669"/>
    <property type="project" value="UniProtKB-UniRule"/>
</dbReference>
<dbReference type="PRINTS" id="PR01163">
    <property type="entry name" value="BETATUBULIN"/>
</dbReference>
<comment type="function">
    <text evidence="5">Tubulin is the major constituent of microtubules, a cylinder consisting of laterally associated linear protofilaments composed of alpha- and beta-tubulin heterodimers. Microtubules grow by the addition of GTP-tubulin dimers to the microtubule end, where a stabilizing cap forms. Below the cap, tubulin dimers are in GDP-bound state, owing to GTPase activity of alpha-tubulin.</text>
</comment>
<dbReference type="EMBL" id="JAPDFW010000107">
    <property type="protein sequence ID" value="KAJ5069193.1"/>
    <property type="molecule type" value="Genomic_DNA"/>
</dbReference>
<dbReference type="InterPro" id="IPR003008">
    <property type="entry name" value="Tubulin_FtsZ_GTPase"/>
</dbReference>
<keyword evidence="9" id="KW-1185">Reference proteome</keyword>
<accession>A0A9Q0R7C6</accession>
<dbReference type="GO" id="GO:0005200">
    <property type="term" value="F:structural constituent of cytoskeleton"/>
    <property type="evidence" value="ECO:0007669"/>
    <property type="project" value="InterPro"/>
</dbReference>
<dbReference type="AlphaFoldDB" id="A0A9Q0R7C6"/>
<reference evidence="8" key="1">
    <citation type="submission" date="2022-10" db="EMBL/GenBank/DDBJ databases">
        <title>Novel sulphate-reducing endosymbionts in the free-living metamonad Anaeramoeba.</title>
        <authorList>
            <person name="Jerlstrom-Hultqvist J."/>
            <person name="Cepicka I."/>
            <person name="Gallot-Lavallee L."/>
            <person name="Salas-Leiva D."/>
            <person name="Curtis B.A."/>
            <person name="Zahonova K."/>
            <person name="Pipaliya S."/>
            <person name="Dacks J."/>
            <person name="Roger A.J."/>
        </authorList>
    </citation>
    <scope>NUCLEOTIDE SEQUENCE</scope>
    <source>
        <strain evidence="8">BMAN</strain>
    </source>
</reference>
<evidence type="ECO:0000256" key="3">
    <source>
        <dbReference type="ARBA" id="ARBA00022741"/>
    </source>
</evidence>
<dbReference type="PANTHER" id="PTHR11588">
    <property type="entry name" value="TUBULIN"/>
    <property type="match status" value="1"/>
</dbReference>
<comment type="caution">
    <text evidence="8">The sequence shown here is derived from an EMBL/GenBank/DDBJ whole genome shotgun (WGS) entry which is preliminary data.</text>
</comment>
<proteinExistence type="inferred from homology"/>
<feature type="domain" description="Tubulin/FtsZ GTPase" evidence="7">
    <location>
        <begin position="46"/>
        <end position="243"/>
    </location>
</feature>
<dbReference type="InterPro" id="IPR002453">
    <property type="entry name" value="Beta_tubulin"/>
</dbReference>
<dbReference type="Gene3D" id="1.10.287.600">
    <property type="entry name" value="Helix hairpin bin"/>
    <property type="match status" value="1"/>
</dbReference>
<dbReference type="OrthoDB" id="1662883at2759"/>
<dbReference type="Pfam" id="PF00091">
    <property type="entry name" value="Tubulin"/>
    <property type="match status" value="1"/>
</dbReference>
<evidence type="ECO:0000256" key="1">
    <source>
        <dbReference type="ARBA" id="ARBA00009636"/>
    </source>
</evidence>
<evidence type="ECO:0000256" key="4">
    <source>
        <dbReference type="ARBA" id="ARBA00023134"/>
    </source>
</evidence>
<sequence length="479" mass="55141">MKEIIVLHIGSTGRKIGELFWQEICEDHGINPNSEIEENDGNSKPNIYFNEISQNNHYVPRAIFLDLDQVSVNDLTETNMRKIWNPNGFVCSISGAGNNFAKGYCTEGPEILENSMEVIRKEVEKCESFQGFQIFHSVGGGTGSGFGSLLLNELKQEYCNNIIFNFTSWIDWSIGDVVVEPYNVTLSLPYLIQNSDGVLFFENRKILEIAYKINKRYDSTRKELNRYISSFACNFTSSFRFSGETNFGMRRLLTTLVPFKKSKFFIGNFGPLIKNPKISVNELIENSFDGKNLYVDVDSTQGKYFASFLTFRGNVPIIEVDEKISNLKDKNNYEFIDWIPNNIITSFYTKKQRDLLMSISNISNTSIIKTIFQKVSYAFTRMCERRAFQHWYISEGLENIEFDQAGCALKDLISEIEMNENGLTQTLEDDFDEEIELEIENENLNGNLNENQNQNLNENLNENLNQNLNENLNQNQNQN</sequence>
<evidence type="ECO:0000256" key="6">
    <source>
        <dbReference type="SAM" id="Coils"/>
    </source>
</evidence>
<dbReference type="GO" id="GO:0005874">
    <property type="term" value="C:microtubule"/>
    <property type="evidence" value="ECO:0007669"/>
    <property type="project" value="UniProtKB-KW"/>
</dbReference>
<dbReference type="Gene3D" id="3.40.50.1440">
    <property type="entry name" value="Tubulin/FtsZ, GTPase domain"/>
    <property type="match status" value="1"/>
</dbReference>
<keyword evidence="2 5" id="KW-0493">Microtubule</keyword>
<keyword evidence="4 5" id="KW-0342">GTP-binding</keyword>
<evidence type="ECO:0000259" key="7">
    <source>
        <dbReference type="SMART" id="SM00864"/>
    </source>
</evidence>
<evidence type="ECO:0000256" key="5">
    <source>
        <dbReference type="RuleBase" id="RU000352"/>
    </source>
</evidence>
<organism evidence="8 9">
    <name type="scientific">Anaeramoeba ignava</name>
    <name type="common">Anaerobic marine amoeba</name>
    <dbReference type="NCBI Taxonomy" id="1746090"/>
    <lineage>
        <taxon>Eukaryota</taxon>
        <taxon>Metamonada</taxon>
        <taxon>Anaeramoebidae</taxon>
        <taxon>Anaeramoeba</taxon>
    </lineage>
</organism>
<dbReference type="GO" id="GO:0007017">
    <property type="term" value="P:microtubule-based process"/>
    <property type="evidence" value="ECO:0007669"/>
    <property type="project" value="InterPro"/>
</dbReference>
<dbReference type="PRINTS" id="PR01161">
    <property type="entry name" value="TUBULIN"/>
</dbReference>
<evidence type="ECO:0000256" key="2">
    <source>
        <dbReference type="ARBA" id="ARBA00022701"/>
    </source>
</evidence>
<dbReference type="Proteomes" id="UP001149090">
    <property type="component" value="Unassembled WGS sequence"/>
</dbReference>
<protein>
    <recommendedName>
        <fullName evidence="5">Tubulin beta chain</fullName>
    </recommendedName>
</protein>
<evidence type="ECO:0000313" key="9">
    <source>
        <dbReference type="Proteomes" id="UP001149090"/>
    </source>
</evidence>
<dbReference type="PROSITE" id="PS00227">
    <property type="entry name" value="TUBULIN"/>
    <property type="match status" value="1"/>
</dbReference>
<evidence type="ECO:0000313" key="8">
    <source>
        <dbReference type="EMBL" id="KAJ5069193.1"/>
    </source>
</evidence>
<dbReference type="InterPro" id="IPR023123">
    <property type="entry name" value="Tubulin_C"/>
</dbReference>
<keyword evidence="6" id="KW-0175">Coiled coil</keyword>
<dbReference type="SMART" id="SM00864">
    <property type="entry name" value="Tubulin"/>
    <property type="match status" value="1"/>
</dbReference>
<dbReference type="SUPFAM" id="SSF52490">
    <property type="entry name" value="Tubulin nucleotide-binding domain-like"/>
    <property type="match status" value="1"/>
</dbReference>
<dbReference type="InterPro" id="IPR017975">
    <property type="entry name" value="Tubulin_CS"/>
</dbReference>
<dbReference type="InterPro" id="IPR018316">
    <property type="entry name" value="Tubulin/FtsZ_2-layer-sand-dom"/>
</dbReference>
<dbReference type="SUPFAM" id="SSF55307">
    <property type="entry name" value="Tubulin C-terminal domain-like"/>
    <property type="match status" value="1"/>
</dbReference>
<name>A0A9Q0R7C6_ANAIG</name>
<keyword evidence="3 5" id="KW-0547">Nucleotide-binding</keyword>
<comment type="subunit">
    <text evidence="5">Dimer of alpha and beta chains. A typical microtubule is a hollow water-filled tube with an outer diameter of 25 nm and an inner diameter of 15 nM. Alpha-beta heterodimers associate head-to-tail to form protofilaments running lengthwise along the microtubule wall with the beta-tubulin subunit facing the microtubule plus end conferring a structural polarity. Microtubules usually have 13 protofilaments but different protofilament numbers can be found in some organisms and specialized cells.</text>
</comment>
<feature type="coiled-coil region" evidence="6">
    <location>
        <begin position="434"/>
        <end position="477"/>
    </location>
</feature>
<gene>
    <name evidence="8" type="ORF">M0811_11811</name>
</gene>
<comment type="similarity">
    <text evidence="1 5">Belongs to the tubulin family.</text>
</comment>
<dbReference type="GO" id="GO:0003924">
    <property type="term" value="F:GTPase activity"/>
    <property type="evidence" value="ECO:0007669"/>
    <property type="project" value="InterPro"/>
</dbReference>
<dbReference type="Pfam" id="PF03953">
    <property type="entry name" value="Tubulin_C"/>
    <property type="match status" value="1"/>
</dbReference>